<organism evidence="2">
    <name type="scientific">Octopus bimaculoides</name>
    <name type="common">California two-spotted octopus</name>
    <dbReference type="NCBI Taxonomy" id="37653"/>
    <lineage>
        <taxon>Eukaryota</taxon>
        <taxon>Metazoa</taxon>
        <taxon>Spiralia</taxon>
        <taxon>Lophotrochozoa</taxon>
        <taxon>Mollusca</taxon>
        <taxon>Cephalopoda</taxon>
        <taxon>Coleoidea</taxon>
        <taxon>Octopodiformes</taxon>
        <taxon>Octopoda</taxon>
        <taxon>Incirrata</taxon>
        <taxon>Octopodidae</taxon>
        <taxon>Octopus</taxon>
    </lineage>
</organism>
<feature type="transmembrane region" description="Helical" evidence="1">
    <location>
        <begin position="25"/>
        <end position="50"/>
    </location>
</feature>
<evidence type="ECO:0000256" key="1">
    <source>
        <dbReference type="SAM" id="Phobius"/>
    </source>
</evidence>
<dbReference type="AlphaFoldDB" id="A0A0L8I2T4"/>
<dbReference type="EMBL" id="KQ416764">
    <property type="protein sequence ID" value="KOF95365.1"/>
    <property type="molecule type" value="Genomic_DNA"/>
</dbReference>
<name>A0A0L8I2T4_OCTBM</name>
<keyword evidence="1" id="KW-0472">Membrane</keyword>
<sequence>MHMLLTSLMHSHFSNKYLIAHQSSIYPTLLSLICLSSIPSSLILTSILFISSSHPPLFNLTAAVCQCD</sequence>
<evidence type="ECO:0000313" key="2">
    <source>
        <dbReference type="EMBL" id="KOF95365.1"/>
    </source>
</evidence>
<proteinExistence type="predicted"/>
<protein>
    <submittedName>
        <fullName evidence="2">Uncharacterized protein</fullName>
    </submittedName>
</protein>
<accession>A0A0L8I2T4</accession>
<reference evidence="2" key="1">
    <citation type="submission" date="2015-07" db="EMBL/GenBank/DDBJ databases">
        <title>MeaNS - Measles Nucleotide Surveillance Program.</title>
        <authorList>
            <person name="Tran T."/>
            <person name="Druce J."/>
        </authorList>
    </citation>
    <scope>NUCLEOTIDE SEQUENCE</scope>
    <source>
        <strain evidence="2">UCB-OBI-ISO-001</strain>
        <tissue evidence="2">Gonad</tissue>
    </source>
</reference>
<gene>
    <name evidence="2" type="ORF">OCBIM_22038741mg</name>
</gene>
<keyword evidence="1" id="KW-0812">Transmembrane</keyword>
<keyword evidence="1" id="KW-1133">Transmembrane helix</keyword>